<reference evidence="2 3" key="1">
    <citation type="submission" date="2022-06" db="EMBL/GenBank/DDBJ databases">
        <title>Halomicroarcula sp. a new haloarchaeum isolate from saline soil.</title>
        <authorList>
            <person name="Strakova D."/>
            <person name="Galisteo C."/>
            <person name="Sanchez-Porro C."/>
            <person name="Ventosa A."/>
        </authorList>
    </citation>
    <scope>NUCLEOTIDE SEQUENCE [LARGE SCALE GENOMIC DNA]</scope>
    <source>
        <strain evidence="2 3">S3CR25-11</strain>
    </source>
</reference>
<comment type="caution">
    <text evidence="2">The sequence shown here is derived from an EMBL/GenBank/DDBJ whole genome shotgun (WGS) entry which is preliminary data.</text>
</comment>
<organism evidence="2 3">
    <name type="scientific">Haloarcula onubensis</name>
    <dbReference type="NCBI Taxonomy" id="2950539"/>
    <lineage>
        <taxon>Archaea</taxon>
        <taxon>Methanobacteriati</taxon>
        <taxon>Methanobacteriota</taxon>
        <taxon>Stenosarchaea group</taxon>
        <taxon>Halobacteria</taxon>
        <taxon>Halobacteriales</taxon>
        <taxon>Haloarculaceae</taxon>
        <taxon>Haloarcula</taxon>
    </lineage>
</organism>
<feature type="transmembrane region" description="Helical" evidence="1">
    <location>
        <begin position="12"/>
        <end position="34"/>
    </location>
</feature>
<evidence type="ECO:0000313" key="3">
    <source>
        <dbReference type="Proteomes" id="UP001268864"/>
    </source>
</evidence>
<keyword evidence="1" id="KW-1133">Transmembrane helix</keyword>
<sequence>MSTASSLPVERVSHGAVSLAAGFLAGLTLFLAIGASTADAVFSSLALAALVAVTRTLTRVN</sequence>
<gene>
    <name evidence="2" type="ORF">NDI86_14880</name>
</gene>
<protein>
    <submittedName>
        <fullName evidence="2">Uncharacterized protein</fullName>
    </submittedName>
</protein>
<keyword evidence="1" id="KW-0812">Transmembrane</keyword>
<evidence type="ECO:0000256" key="1">
    <source>
        <dbReference type="SAM" id="Phobius"/>
    </source>
</evidence>
<proteinExistence type="predicted"/>
<keyword evidence="1" id="KW-0472">Membrane</keyword>
<evidence type="ECO:0000313" key="2">
    <source>
        <dbReference type="EMBL" id="MDS0283412.1"/>
    </source>
</evidence>
<name>A0ABU2FSZ6_9EURY</name>
<dbReference type="RefSeq" id="WP_310901244.1">
    <property type="nucleotide sequence ID" value="NZ_JAMQOS010000005.1"/>
</dbReference>
<dbReference type="Proteomes" id="UP001268864">
    <property type="component" value="Unassembled WGS sequence"/>
</dbReference>
<feature type="transmembrane region" description="Helical" evidence="1">
    <location>
        <begin position="40"/>
        <end position="58"/>
    </location>
</feature>
<keyword evidence="3" id="KW-1185">Reference proteome</keyword>
<accession>A0ABU2FSZ6</accession>
<dbReference type="EMBL" id="JAMQOS010000005">
    <property type="protein sequence ID" value="MDS0283412.1"/>
    <property type="molecule type" value="Genomic_DNA"/>
</dbReference>